<dbReference type="InterPro" id="IPR027417">
    <property type="entry name" value="P-loop_NTPase"/>
</dbReference>
<evidence type="ECO:0000313" key="3">
    <source>
        <dbReference type="Proteomes" id="UP000473008"/>
    </source>
</evidence>
<dbReference type="InterPro" id="IPR004435">
    <property type="entry name" value="MobB_dom"/>
</dbReference>
<dbReference type="GO" id="GO:0006777">
    <property type="term" value="P:Mo-molybdopterin cofactor biosynthetic process"/>
    <property type="evidence" value="ECO:0007669"/>
    <property type="project" value="InterPro"/>
</dbReference>
<protein>
    <submittedName>
        <fullName evidence="2">Molybdopterin-guanine dinucleotide biosynthesis protein B</fullName>
    </submittedName>
</protein>
<dbReference type="NCBIfam" id="TIGR00176">
    <property type="entry name" value="mobB"/>
    <property type="match status" value="1"/>
</dbReference>
<dbReference type="GO" id="GO:0005525">
    <property type="term" value="F:GTP binding"/>
    <property type="evidence" value="ECO:0007669"/>
    <property type="project" value="InterPro"/>
</dbReference>
<evidence type="ECO:0000259" key="1">
    <source>
        <dbReference type="Pfam" id="PF03205"/>
    </source>
</evidence>
<dbReference type="PANTHER" id="PTHR40072">
    <property type="entry name" value="MOLYBDOPTERIN-GUANINE DINUCLEOTIDE BIOSYNTHESIS ADAPTER PROTEIN-RELATED"/>
    <property type="match status" value="1"/>
</dbReference>
<dbReference type="CDD" id="cd03116">
    <property type="entry name" value="MobB"/>
    <property type="match status" value="1"/>
</dbReference>
<dbReference type="Gene3D" id="3.40.50.300">
    <property type="entry name" value="P-loop containing nucleotide triphosphate hydrolases"/>
    <property type="match status" value="1"/>
</dbReference>
<dbReference type="PANTHER" id="PTHR40072:SF1">
    <property type="entry name" value="MOLYBDOPTERIN-GUANINE DINUCLEOTIDE BIOSYNTHESIS ADAPTER PROTEIN"/>
    <property type="match status" value="1"/>
</dbReference>
<sequence>MTFQSNTLTPVLGFAGFSGSGKTTLLESVIPHLKAAGLRVGLLKHSHHDIEPDKPTKDSYRLRYAGSDQLLLATSKRHMLFFEYHDSEDREPGLRECLAQLDHSRLDIVLVEGFRDEILTKIEVHRPSYGKPALYLHDQNIIAVACDVIPEGFGASPHPRLDINAPKDVADFIKHWLKTASDNEKYLAYEPEL</sequence>
<gene>
    <name evidence="2" type="primary">mobB</name>
    <name evidence="2" type="ORF">G5S52_17380</name>
</gene>
<organism evidence="2 3">
    <name type="scientific">Grimontia sedimenti</name>
    <dbReference type="NCBI Taxonomy" id="2711294"/>
    <lineage>
        <taxon>Bacteria</taxon>
        <taxon>Pseudomonadati</taxon>
        <taxon>Pseudomonadota</taxon>
        <taxon>Gammaproteobacteria</taxon>
        <taxon>Vibrionales</taxon>
        <taxon>Vibrionaceae</taxon>
        <taxon>Grimontia</taxon>
    </lineage>
</organism>
<dbReference type="RefSeq" id="WP_165016727.1">
    <property type="nucleotide sequence ID" value="NZ_JAALDL010000014.1"/>
</dbReference>
<proteinExistence type="predicted"/>
<comment type="caution">
    <text evidence="2">The sequence shown here is derived from an EMBL/GenBank/DDBJ whole genome shotgun (WGS) entry which is preliminary data.</text>
</comment>
<accession>A0A6M1RGV6</accession>
<dbReference type="Proteomes" id="UP000473008">
    <property type="component" value="Unassembled WGS sequence"/>
</dbReference>
<keyword evidence="3" id="KW-1185">Reference proteome</keyword>
<reference evidence="2 3" key="1">
    <citation type="submission" date="2020-02" db="EMBL/GenBank/DDBJ databases">
        <title>The draft genome of Grimontia sedimenta sp. nov., isolated from benthic sediments near coral reefs south of Kuwait.</title>
        <authorList>
            <person name="Mahmoud H.M."/>
            <person name="Jose L."/>
            <person name="Eapen S."/>
        </authorList>
    </citation>
    <scope>NUCLEOTIDE SEQUENCE [LARGE SCALE GENOMIC DNA]</scope>
    <source>
        <strain evidence="2 3">S25</strain>
    </source>
</reference>
<evidence type="ECO:0000313" key="2">
    <source>
        <dbReference type="EMBL" id="NGN99354.1"/>
    </source>
</evidence>
<name>A0A6M1RGV6_9GAMM</name>
<dbReference type="Pfam" id="PF03205">
    <property type="entry name" value="MobB"/>
    <property type="match status" value="1"/>
</dbReference>
<dbReference type="EMBL" id="JAALDL010000014">
    <property type="protein sequence ID" value="NGN99354.1"/>
    <property type="molecule type" value="Genomic_DNA"/>
</dbReference>
<dbReference type="InterPro" id="IPR052539">
    <property type="entry name" value="MGD_biosynthesis_adapter"/>
</dbReference>
<feature type="domain" description="Molybdopterin-guanine dinucleotide biosynthesis protein B (MobB)" evidence="1">
    <location>
        <begin position="11"/>
        <end position="147"/>
    </location>
</feature>
<dbReference type="SUPFAM" id="SSF52540">
    <property type="entry name" value="P-loop containing nucleoside triphosphate hydrolases"/>
    <property type="match status" value="1"/>
</dbReference>
<dbReference type="AlphaFoldDB" id="A0A6M1RGV6"/>